<dbReference type="InterPro" id="IPR000315">
    <property type="entry name" value="Znf_B-box"/>
</dbReference>
<feature type="region of interest" description="Disordered" evidence="4">
    <location>
        <begin position="375"/>
        <end position="408"/>
    </location>
</feature>
<dbReference type="Ensembl" id="ENSXMAT00000033000.1">
    <property type="protein sequence ID" value="ENSXMAP00000040330.1"/>
    <property type="gene ID" value="ENSXMAG00000029919.1"/>
</dbReference>
<evidence type="ECO:0000256" key="4">
    <source>
        <dbReference type="SAM" id="MobiDB-lite"/>
    </source>
</evidence>
<dbReference type="PANTHER" id="PTHR25462">
    <property type="entry name" value="BONUS, ISOFORM C-RELATED"/>
    <property type="match status" value="1"/>
</dbReference>
<feature type="compositionally biased region" description="Polar residues" evidence="4">
    <location>
        <begin position="891"/>
        <end position="900"/>
    </location>
</feature>
<reference evidence="6" key="3">
    <citation type="submission" date="2025-08" db="UniProtKB">
        <authorList>
            <consortium name="Ensembl"/>
        </authorList>
    </citation>
    <scope>IDENTIFICATION</scope>
    <source>
        <strain evidence="6">JP 163 A</strain>
    </source>
</reference>
<dbReference type="InterPro" id="IPR011011">
    <property type="entry name" value="Znf_FYVE_PHD"/>
</dbReference>
<accession>A0A3B5RBL2</accession>
<organism evidence="6 7">
    <name type="scientific">Xiphophorus maculatus</name>
    <name type="common">Southern platyfish</name>
    <name type="synonym">Platypoecilus maculatus</name>
    <dbReference type="NCBI Taxonomy" id="8083"/>
    <lineage>
        <taxon>Eukaryota</taxon>
        <taxon>Metazoa</taxon>
        <taxon>Chordata</taxon>
        <taxon>Craniata</taxon>
        <taxon>Vertebrata</taxon>
        <taxon>Euteleostomi</taxon>
        <taxon>Actinopterygii</taxon>
        <taxon>Neopterygii</taxon>
        <taxon>Teleostei</taxon>
        <taxon>Neoteleostei</taxon>
        <taxon>Acanthomorphata</taxon>
        <taxon>Ovalentaria</taxon>
        <taxon>Atherinomorphae</taxon>
        <taxon>Cyprinodontiformes</taxon>
        <taxon>Poeciliidae</taxon>
        <taxon>Poeciliinae</taxon>
        <taxon>Xiphophorus</taxon>
    </lineage>
</organism>
<feature type="region of interest" description="Disordered" evidence="4">
    <location>
        <begin position="839"/>
        <end position="865"/>
    </location>
</feature>
<dbReference type="InParanoid" id="A0A3B5RBL2"/>
<keyword evidence="7" id="KW-1185">Reference proteome</keyword>
<feature type="region of interest" description="Disordered" evidence="4">
    <location>
        <begin position="617"/>
        <end position="682"/>
    </location>
</feature>
<dbReference type="InterPro" id="IPR047153">
    <property type="entry name" value="TRIM45/56/19-like"/>
</dbReference>
<dbReference type="SUPFAM" id="SSF57845">
    <property type="entry name" value="B-box zinc-binding domain"/>
    <property type="match status" value="1"/>
</dbReference>
<sequence>METAGDPGDVQARQCGTCDGASASCWCVDCSEALCDACLAAHRRVTLTRSHRVLNRQPEGPSLVFPTKFCRIHPSEELKLFCFSCCQLTCRDCQLADHQNHRFDFVSKAVASVKKQLDACMQPFRAQMDASRRSLEDMETRLQVLAHCESFMTSKLQKHVDTLMELLKKRFEEIIKQIQVVYNVERNQISRKMEKVKQLQQNHVPLTEAAEKARSTTNLPTLVGCISQITSQMKDLVDEDSRPPSKMLDVKVITDRSSVEGILNFGKLHVSWIPFSAPPSSSSLLPAPPTSTCRPLTCSTASTNSSSVAAPPAGCTSTFIRTRPFSGSGTAASSAPSVRISCSTPPPYSSSSYPSSSGDAMTDFIENNKAVLHPKSSSSSKLDPSCGSWGPAQIPRVPSSNNSLPASTSLSVSGSTSLPVSVFTSLPVSGSTSLPVSGSTSLPVSVFTSIPVSGPTSLPVSVFTSLPVSGPTSLPVSVFTSLPVSGSTSLPVSVFTSLPVSGSTSFPVSVFASLPVSGLTSLPVPASTSLPVSGLTSLPVPASASFPLPGSTSLPVSGLTSLPVPASASFPLPASTSLPVPASTSLPVPAVVKSKAAQYIEARNPFLWSLLSQSSSSSSSPVSPSPPSSGPVRGQSSSSSSSSSLTSDVRLQTSTTKGSERVEGRSEGAKPTGKRDMEPSRGFDSAVRINVLTKSQLESSSEKLFVKFQWMKKNSKSSKSSSSLVPGSPKIKRLLSGKRPQKIQNQPGSPVQKLNRQAGGMESSPSMPSVPPFPSTNLVFPKAVSTAALPTNVQPLVPDTSNVPVQPSSSLNQQVLGQNPPTMLLLTNTSQTPVTGFGSGSLSSVLAGPQTPPGNDPSVRWSPEIQNLPESNNLQLLECLISEVGLPSSALKDQQQNPASKQRGKRNRLVQGSSPLECRSSDPTRTGASDQDLIVVLSDDESLPDVYEVQPSVEEVRSFLPPVTVGGSGAEVGIVDTKPPGDESKPRTFKFIEREIFDEAASPAVSEDRMSTALSEVPELGLKLSSSDTSDSDDEDLLSIRTEQPDYGQLCWQPTVSLLRLPLSLPGPGRHLPRYHFILGDKQDELYLQEMEEDDQSSGEDVSEIVSDHDSDVTEDFTILHSTESPLSLEVISCAACGSSSASKICTICGRGYHRDCHVPPFGPDIWSELVCSLCQDLSDPSDPYSSDRPKSPRGSSLSLQDQRRCESLLLHLKVEGCRHFSQLDLWSDLMLISERLSHHLSPPYQTPAQVVSDLWDLFSDASQGNALLELQQSFQKRLVETLGSELPPSLLMAPPPPGSAPPPPPPGPLDSGENLLSDSQVKVLKKRLKDLMDLNGPAAAKRPRSVNPEDQTYQM</sequence>
<protein>
    <recommendedName>
        <fullName evidence="5">B box-type domain-containing protein</fullName>
    </recommendedName>
</protein>
<evidence type="ECO:0000256" key="2">
    <source>
        <dbReference type="ARBA" id="ARBA00022833"/>
    </source>
</evidence>
<keyword evidence="1 3" id="KW-0863">Zinc-finger</keyword>
<dbReference type="STRING" id="8083.ENSXMAP00000040330"/>
<feature type="region of interest" description="Disordered" evidence="4">
    <location>
        <begin position="1334"/>
        <end position="1356"/>
    </location>
</feature>
<dbReference type="Gene3D" id="3.30.160.60">
    <property type="entry name" value="Classic Zinc Finger"/>
    <property type="match status" value="1"/>
</dbReference>
<evidence type="ECO:0000313" key="6">
    <source>
        <dbReference type="Ensembl" id="ENSXMAP00000040330.1"/>
    </source>
</evidence>
<dbReference type="SUPFAM" id="SSF57903">
    <property type="entry name" value="FYVE/PHD zinc finger"/>
    <property type="match status" value="1"/>
</dbReference>
<feature type="region of interest" description="Disordered" evidence="4">
    <location>
        <begin position="1287"/>
        <end position="1316"/>
    </location>
</feature>
<feature type="compositionally biased region" description="Polar residues" evidence="4">
    <location>
        <begin position="742"/>
        <end position="755"/>
    </location>
</feature>
<evidence type="ECO:0000259" key="5">
    <source>
        <dbReference type="PROSITE" id="PS50119"/>
    </source>
</evidence>
<feature type="region of interest" description="Disordered" evidence="4">
    <location>
        <begin position="326"/>
        <end position="356"/>
    </location>
</feature>
<reference evidence="7" key="2">
    <citation type="journal article" date="2013" name="Nat. Genet.">
        <title>The genome of the platyfish, Xiphophorus maculatus, provides insights into evolutionary adaptation and several complex traits.</title>
        <authorList>
            <person name="Schartl M."/>
            <person name="Walter R.B."/>
            <person name="Shen Y."/>
            <person name="Garcia T."/>
            <person name="Catchen J."/>
            <person name="Amores A."/>
            <person name="Braasch I."/>
            <person name="Chalopin D."/>
            <person name="Volff J.N."/>
            <person name="Lesch K.P."/>
            <person name="Bisazza A."/>
            <person name="Minx P."/>
            <person name="Hillier L."/>
            <person name="Wilson R.K."/>
            <person name="Fuerstenberg S."/>
            <person name="Boore J."/>
            <person name="Searle S."/>
            <person name="Postlethwait J.H."/>
            <person name="Warren W.C."/>
        </authorList>
    </citation>
    <scope>NUCLEOTIDE SEQUENCE [LARGE SCALE GENOMIC DNA]</scope>
    <source>
        <strain evidence="7">JP 163 A</strain>
    </source>
</reference>
<evidence type="ECO:0000313" key="7">
    <source>
        <dbReference type="Proteomes" id="UP000002852"/>
    </source>
</evidence>
<dbReference type="PANTHER" id="PTHR25462:SF296">
    <property type="entry name" value="MEIOTIC P26, ISOFORM F"/>
    <property type="match status" value="1"/>
</dbReference>
<dbReference type="Proteomes" id="UP000002852">
    <property type="component" value="Unassembled WGS sequence"/>
</dbReference>
<evidence type="ECO:0000256" key="3">
    <source>
        <dbReference type="PROSITE-ProRule" id="PRU00024"/>
    </source>
</evidence>
<feature type="compositionally biased region" description="Low complexity" evidence="4">
    <location>
        <begin position="630"/>
        <end position="644"/>
    </location>
</feature>
<keyword evidence="1 3" id="KW-0479">Metal-binding</keyword>
<reference evidence="7" key="1">
    <citation type="submission" date="2012-01" db="EMBL/GenBank/DDBJ databases">
        <authorList>
            <person name="Walter R."/>
            <person name="Schartl M."/>
            <person name="Warren W."/>
        </authorList>
    </citation>
    <scope>NUCLEOTIDE SEQUENCE [LARGE SCALE GENOMIC DNA]</scope>
    <source>
        <strain evidence="7">JP 163 A</strain>
    </source>
</reference>
<dbReference type="SMART" id="SM00336">
    <property type="entry name" value="BBOX"/>
    <property type="match status" value="2"/>
</dbReference>
<dbReference type="GeneTree" id="ENSGT00940000172601"/>
<dbReference type="PROSITE" id="PS50119">
    <property type="entry name" value="ZF_BBOX"/>
    <property type="match status" value="2"/>
</dbReference>
<feature type="domain" description="B box-type" evidence="5">
    <location>
        <begin position="65"/>
        <end position="106"/>
    </location>
</feature>
<feature type="compositionally biased region" description="Basic and acidic residues" evidence="4">
    <location>
        <begin position="658"/>
        <end position="681"/>
    </location>
</feature>
<name>A0A3B5RBL2_XIPMA</name>
<feature type="compositionally biased region" description="Polar residues" evidence="4">
    <location>
        <begin position="645"/>
        <end position="657"/>
    </location>
</feature>
<proteinExistence type="predicted"/>
<dbReference type="Pfam" id="PF00643">
    <property type="entry name" value="zf-B_box"/>
    <property type="match status" value="1"/>
</dbReference>
<feature type="domain" description="B box-type" evidence="5">
    <location>
        <begin position="10"/>
        <end position="56"/>
    </location>
</feature>
<feature type="region of interest" description="Disordered" evidence="4">
    <location>
        <begin position="716"/>
        <end position="773"/>
    </location>
</feature>
<feature type="compositionally biased region" description="Basic residues" evidence="4">
    <location>
        <begin position="730"/>
        <end position="741"/>
    </location>
</feature>
<keyword evidence="2" id="KW-0862">Zinc</keyword>
<evidence type="ECO:0000256" key="1">
    <source>
        <dbReference type="ARBA" id="ARBA00022771"/>
    </source>
</evidence>
<feature type="compositionally biased region" description="Pro residues" evidence="4">
    <location>
        <begin position="1294"/>
        <end position="1309"/>
    </location>
</feature>
<reference evidence="6" key="4">
    <citation type="submission" date="2025-09" db="UniProtKB">
        <authorList>
            <consortium name="Ensembl"/>
        </authorList>
    </citation>
    <scope>IDENTIFICATION</scope>
    <source>
        <strain evidence="6">JP 163 A</strain>
    </source>
</reference>
<dbReference type="CDD" id="cd19775">
    <property type="entry name" value="Bbox2_TIF1_C-VI"/>
    <property type="match status" value="1"/>
</dbReference>
<dbReference type="GO" id="GO:0008270">
    <property type="term" value="F:zinc ion binding"/>
    <property type="evidence" value="ECO:0007669"/>
    <property type="project" value="UniProtKB-KW"/>
</dbReference>
<feature type="region of interest" description="Disordered" evidence="4">
    <location>
        <begin position="890"/>
        <end position="931"/>
    </location>
</feature>
<dbReference type="OMA" id="HCLPAVE"/>